<proteinExistence type="predicted"/>
<dbReference type="AlphaFoldDB" id="A0A6H5HC80"/>
<feature type="non-terminal residue" evidence="1">
    <location>
        <position position="68"/>
    </location>
</feature>
<dbReference type="Proteomes" id="UP000479000">
    <property type="component" value="Unassembled WGS sequence"/>
</dbReference>
<dbReference type="EMBL" id="CADCXU010023513">
    <property type="protein sequence ID" value="CAB0010973.1"/>
    <property type="molecule type" value="Genomic_DNA"/>
</dbReference>
<gene>
    <name evidence="1" type="ORF">NTEN_LOCUS15966</name>
</gene>
<sequence length="68" mass="8015">MFPGVFNVERKGKSPPPDNHQYFIVNYYETQTTQQRVASDPKRSRQGYISRLLPYRLVHETMPDSDKV</sequence>
<organism evidence="1 2">
    <name type="scientific">Nesidiocoris tenuis</name>
    <dbReference type="NCBI Taxonomy" id="355587"/>
    <lineage>
        <taxon>Eukaryota</taxon>
        <taxon>Metazoa</taxon>
        <taxon>Ecdysozoa</taxon>
        <taxon>Arthropoda</taxon>
        <taxon>Hexapoda</taxon>
        <taxon>Insecta</taxon>
        <taxon>Pterygota</taxon>
        <taxon>Neoptera</taxon>
        <taxon>Paraneoptera</taxon>
        <taxon>Hemiptera</taxon>
        <taxon>Heteroptera</taxon>
        <taxon>Panheteroptera</taxon>
        <taxon>Cimicomorpha</taxon>
        <taxon>Miridae</taxon>
        <taxon>Dicyphina</taxon>
        <taxon>Nesidiocoris</taxon>
    </lineage>
</organism>
<protein>
    <submittedName>
        <fullName evidence="1">Uncharacterized protein</fullName>
    </submittedName>
</protein>
<reference evidence="1 2" key="1">
    <citation type="submission" date="2020-02" db="EMBL/GenBank/DDBJ databases">
        <authorList>
            <person name="Ferguson B K."/>
        </authorList>
    </citation>
    <scope>NUCLEOTIDE SEQUENCE [LARGE SCALE GENOMIC DNA]</scope>
</reference>
<keyword evidence="2" id="KW-1185">Reference proteome</keyword>
<name>A0A6H5HC80_9HEMI</name>
<evidence type="ECO:0000313" key="1">
    <source>
        <dbReference type="EMBL" id="CAB0010973.1"/>
    </source>
</evidence>
<accession>A0A6H5HC80</accession>
<evidence type="ECO:0000313" key="2">
    <source>
        <dbReference type="Proteomes" id="UP000479000"/>
    </source>
</evidence>